<gene>
    <name evidence="1" type="ordered locus">XALc_1546</name>
</gene>
<dbReference type="KEGG" id="xal:XALC_1546"/>
<evidence type="ECO:0000313" key="2">
    <source>
        <dbReference type="Proteomes" id="UP000001890"/>
    </source>
</evidence>
<organism evidence="1 2">
    <name type="scientific">Xanthomonas albilineans (strain GPE PC73 / CFBP 7063)</name>
    <dbReference type="NCBI Taxonomy" id="380358"/>
    <lineage>
        <taxon>Bacteria</taxon>
        <taxon>Pseudomonadati</taxon>
        <taxon>Pseudomonadota</taxon>
        <taxon>Gammaproteobacteria</taxon>
        <taxon>Lysobacterales</taxon>
        <taxon>Lysobacteraceae</taxon>
        <taxon>Xanthomonas</taxon>
    </lineage>
</organism>
<dbReference type="EMBL" id="FP565176">
    <property type="protein sequence ID" value="CBA16049.1"/>
    <property type="molecule type" value="Genomic_DNA"/>
</dbReference>
<reference evidence="1 2" key="1">
    <citation type="journal article" date="2009" name="BMC Genomics">
        <title>The complete genome sequence of Xanthomonas albilineans provides new insights into the reductive genome evolution of the xylem-limited Xanthomonadaceae.</title>
        <authorList>
            <person name="Pieretti I."/>
            <person name="Royer M."/>
            <person name="Barbe V."/>
            <person name="Carrere S."/>
            <person name="Koebnik R."/>
            <person name="Cociancich S."/>
            <person name="Couloux A."/>
            <person name="Darrasse A."/>
            <person name="Gouzy J."/>
            <person name="Jacques M.A."/>
            <person name="Lauber E."/>
            <person name="Manceau C."/>
            <person name="Mangenot S."/>
            <person name="Poussier S."/>
            <person name="Segurens B."/>
            <person name="Szurek B."/>
            <person name="Verdier V."/>
            <person name="Arlat M."/>
            <person name="Rott P."/>
        </authorList>
    </citation>
    <scope>NUCLEOTIDE SEQUENCE [LARGE SCALE GENOMIC DNA]</scope>
    <source>
        <strain evidence="2">GPE PC73 / CFBP 7063</strain>
    </source>
</reference>
<protein>
    <submittedName>
        <fullName evidence="1">Uncharacterized protein</fullName>
    </submittedName>
</protein>
<name>D2UAK4_XANAP</name>
<dbReference type="RefSeq" id="WP_012916052.1">
    <property type="nucleotide sequence ID" value="NC_013722.1"/>
</dbReference>
<evidence type="ECO:0000313" key="1">
    <source>
        <dbReference type="EMBL" id="CBA16049.1"/>
    </source>
</evidence>
<proteinExistence type="predicted"/>
<keyword evidence="2" id="KW-1185">Reference proteome</keyword>
<dbReference type="AlphaFoldDB" id="D2UAK4"/>
<sequence length="72" mass="7727">MNLDQYKAIQPRIVELQRAALDFAELGESKVSRLILAACFAAQKLKPAKPASGDQLPLEPNPVVKLAKGKGA</sequence>
<accession>D2UAK4</accession>
<dbReference type="Proteomes" id="UP000001890">
    <property type="component" value="Chromosome"/>
</dbReference>